<evidence type="ECO:0000256" key="8">
    <source>
        <dbReference type="ARBA" id="ARBA00023136"/>
    </source>
</evidence>
<dbReference type="PRINTS" id="PR00781">
    <property type="entry name" value="LIPOSIGPTASE"/>
</dbReference>
<evidence type="ECO:0000256" key="5">
    <source>
        <dbReference type="ARBA" id="ARBA00022750"/>
    </source>
</evidence>
<evidence type="ECO:0000256" key="3">
    <source>
        <dbReference type="ARBA" id="ARBA00022670"/>
    </source>
</evidence>
<keyword evidence="4 9" id="KW-0812">Transmembrane</keyword>
<reference evidence="11" key="1">
    <citation type="submission" date="2017-10" db="EMBL/GenBank/DDBJ databases">
        <title>Kefir isolates.</title>
        <authorList>
            <person name="Kim Y."/>
            <person name="Blasche S."/>
        </authorList>
    </citation>
    <scope>NUCLEOTIDE SEQUENCE [LARGE SCALE GENOMIC DNA]</scope>
    <source>
        <strain evidence="11">OG2-2</strain>
    </source>
</reference>
<evidence type="ECO:0000256" key="6">
    <source>
        <dbReference type="ARBA" id="ARBA00022801"/>
    </source>
</evidence>
<comment type="pathway">
    <text evidence="9">Protein modification; lipoprotein biosynthesis (signal peptide cleavage).</text>
</comment>
<dbReference type="PANTHER" id="PTHR33695:SF1">
    <property type="entry name" value="LIPOPROTEIN SIGNAL PEPTIDASE"/>
    <property type="match status" value="1"/>
</dbReference>
<keyword evidence="5 9" id="KW-0064">Aspartyl protease</keyword>
<feature type="transmembrane region" description="Helical" evidence="9">
    <location>
        <begin position="86"/>
        <end position="105"/>
    </location>
</feature>
<keyword evidence="7 9" id="KW-1133">Transmembrane helix</keyword>
<proteinExistence type="inferred from homology"/>
<feature type="transmembrane region" description="Helical" evidence="9">
    <location>
        <begin position="110"/>
        <end position="129"/>
    </location>
</feature>
<dbReference type="EMBL" id="PDEV01000001">
    <property type="protein sequence ID" value="PEN16529.1"/>
    <property type="molecule type" value="Genomic_DNA"/>
</dbReference>
<evidence type="ECO:0000256" key="9">
    <source>
        <dbReference type="HAMAP-Rule" id="MF_00161"/>
    </source>
</evidence>
<dbReference type="GO" id="GO:0006508">
    <property type="term" value="P:proteolysis"/>
    <property type="evidence" value="ECO:0007669"/>
    <property type="project" value="UniProtKB-KW"/>
</dbReference>
<evidence type="ECO:0000256" key="1">
    <source>
        <dbReference type="ARBA" id="ARBA00006139"/>
    </source>
</evidence>
<sequence>MESEETTASAAGSTASHKSVTRILSSRGAWVVGILTALTIFFIDQGTKLLVVIKMQIGERIPVIDGLLWWYSIRNSGAAFSLGENATWIFTVIMAFAAATVLYLFRRTRALNWTLALGGLLGGVLGNLFDRLFREPGFGMGHVVDFISVPNFAIFNIADSAICVCMALIVLLNFRGITLLGTRAKSSAKKASALSTHVKTQKISEGE</sequence>
<keyword evidence="3 9" id="KW-0645">Protease</keyword>
<evidence type="ECO:0000256" key="2">
    <source>
        <dbReference type="ARBA" id="ARBA00022475"/>
    </source>
</evidence>
<dbReference type="Pfam" id="PF01252">
    <property type="entry name" value="Peptidase_A8"/>
    <property type="match status" value="1"/>
</dbReference>
<feature type="active site" evidence="9">
    <location>
        <position position="159"/>
    </location>
</feature>
<feature type="transmembrane region" description="Helical" evidence="9">
    <location>
        <begin position="24"/>
        <end position="43"/>
    </location>
</feature>
<comment type="similarity">
    <text evidence="1 9 10">Belongs to the peptidase A8 family.</text>
</comment>
<accession>A0A2A8D6G2</accession>
<evidence type="ECO:0000256" key="10">
    <source>
        <dbReference type="RuleBase" id="RU004181"/>
    </source>
</evidence>
<protein>
    <recommendedName>
        <fullName evidence="9">Lipoprotein signal peptidase</fullName>
        <ecNumber evidence="9">3.4.23.36</ecNumber>
    </recommendedName>
    <alternativeName>
        <fullName evidence="9">Prolipoprotein signal peptidase</fullName>
    </alternativeName>
    <alternativeName>
        <fullName evidence="9">Signal peptidase II</fullName>
        <shortName evidence="9">SPase II</shortName>
    </alternativeName>
</protein>
<dbReference type="GO" id="GO:0004190">
    <property type="term" value="F:aspartic-type endopeptidase activity"/>
    <property type="evidence" value="ECO:0007669"/>
    <property type="project" value="UniProtKB-UniRule"/>
</dbReference>
<dbReference type="RefSeq" id="WP_098042153.1">
    <property type="nucleotide sequence ID" value="NZ_CAJPNU010000004.1"/>
</dbReference>
<keyword evidence="12" id="KW-1185">Reference proteome</keyword>
<feature type="transmembrane region" description="Helical" evidence="9">
    <location>
        <begin position="149"/>
        <end position="174"/>
    </location>
</feature>
<comment type="caution">
    <text evidence="11">The sequence shown here is derived from an EMBL/GenBank/DDBJ whole genome shotgun (WGS) entry which is preliminary data.</text>
</comment>
<evidence type="ECO:0000256" key="4">
    <source>
        <dbReference type="ARBA" id="ARBA00022692"/>
    </source>
</evidence>
<dbReference type="Proteomes" id="UP000219947">
    <property type="component" value="Unassembled WGS sequence"/>
</dbReference>
<keyword evidence="2 9" id="KW-1003">Cell membrane</keyword>
<feature type="active site" evidence="9">
    <location>
        <position position="145"/>
    </location>
</feature>
<dbReference type="HAMAP" id="MF_00161">
    <property type="entry name" value="LspA"/>
    <property type="match status" value="1"/>
</dbReference>
<keyword evidence="8 9" id="KW-0472">Membrane</keyword>
<comment type="subcellular location">
    <subcellularLocation>
        <location evidence="9">Cell membrane</location>
        <topology evidence="9">Multi-pass membrane protein</topology>
    </subcellularLocation>
</comment>
<name>A0A2A8D6G2_9MICC</name>
<dbReference type="AlphaFoldDB" id="A0A2A8D6G2"/>
<keyword evidence="6 9" id="KW-0378">Hydrolase</keyword>
<evidence type="ECO:0000256" key="7">
    <source>
        <dbReference type="ARBA" id="ARBA00022989"/>
    </source>
</evidence>
<dbReference type="InterPro" id="IPR001872">
    <property type="entry name" value="Peptidase_A8"/>
</dbReference>
<dbReference type="NCBIfam" id="TIGR00077">
    <property type="entry name" value="lspA"/>
    <property type="match status" value="1"/>
</dbReference>
<organism evidence="11 12">
    <name type="scientific">Rothia dentocariosa</name>
    <dbReference type="NCBI Taxonomy" id="2047"/>
    <lineage>
        <taxon>Bacteria</taxon>
        <taxon>Bacillati</taxon>
        <taxon>Actinomycetota</taxon>
        <taxon>Actinomycetes</taxon>
        <taxon>Micrococcales</taxon>
        <taxon>Micrococcaceae</taxon>
        <taxon>Rothia</taxon>
    </lineage>
</organism>
<dbReference type="UniPathway" id="UPA00665"/>
<dbReference type="EC" id="3.4.23.36" evidence="9"/>
<evidence type="ECO:0000313" key="11">
    <source>
        <dbReference type="EMBL" id="PEN16529.1"/>
    </source>
</evidence>
<dbReference type="GO" id="GO:0005886">
    <property type="term" value="C:plasma membrane"/>
    <property type="evidence" value="ECO:0007669"/>
    <property type="project" value="UniProtKB-SubCell"/>
</dbReference>
<dbReference type="PANTHER" id="PTHR33695">
    <property type="entry name" value="LIPOPROTEIN SIGNAL PEPTIDASE"/>
    <property type="match status" value="1"/>
</dbReference>
<comment type="function">
    <text evidence="9">This protein specifically catalyzes the removal of signal peptides from prolipoproteins.</text>
</comment>
<evidence type="ECO:0000313" key="12">
    <source>
        <dbReference type="Proteomes" id="UP000219947"/>
    </source>
</evidence>
<gene>
    <name evidence="9 11" type="primary">lspA</name>
    <name evidence="11" type="ORF">CRM92_00330</name>
</gene>
<comment type="catalytic activity">
    <reaction evidence="9">
        <text>Release of signal peptides from bacterial membrane prolipoproteins. Hydrolyzes -Xaa-Yaa-Zaa-|-(S,diacylglyceryl)Cys-, in which Xaa is hydrophobic (preferably Leu), and Yaa (Ala or Ser) and Zaa (Gly or Ala) have small, neutral side chains.</text>
        <dbReference type="EC" id="3.4.23.36"/>
    </reaction>
</comment>